<feature type="compositionally biased region" description="Acidic residues" evidence="1">
    <location>
        <begin position="119"/>
        <end position="128"/>
    </location>
</feature>
<protein>
    <submittedName>
        <fullName evidence="2">Uncharacterized protein</fullName>
    </submittedName>
</protein>
<feature type="region of interest" description="Disordered" evidence="1">
    <location>
        <begin position="109"/>
        <end position="134"/>
    </location>
</feature>
<feature type="region of interest" description="Disordered" evidence="1">
    <location>
        <begin position="233"/>
        <end position="254"/>
    </location>
</feature>
<keyword evidence="3" id="KW-1185">Reference proteome</keyword>
<proteinExistence type="predicted"/>
<dbReference type="AlphaFoldDB" id="A0A5M9JPM4"/>
<gene>
    <name evidence="2" type="ORF">EYC84_002857</name>
</gene>
<feature type="compositionally biased region" description="Basic and acidic residues" evidence="1">
    <location>
        <begin position="243"/>
        <end position="254"/>
    </location>
</feature>
<feature type="region of interest" description="Disordered" evidence="1">
    <location>
        <begin position="188"/>
        <end position="219"/>
    </location>
</feature>
<dbReference type="VEuPathDB" id="FungiDB:MFRU_078g00030"/>
<name>A0A5M9JPM4_MONFR</name>
<feature type="compositionally biased region" description="Basic and acidic residues" evidence="1">
    <location>
        <begin position="191"/>
        <end position="209"/>
    </location>
</feature>
<reference evidence="2 3" key="1">
    <citation type="submission" date="2019-06" db="EMBL/GenBank/DDBJ databases">
        <title>Genome Sequence of the Brown Rot Fungal Pathogen Monilinia fructicola.</title>
        <authorList>
            <person name="De Miccolis Angelini R.M."/>
            <person name="Landi L."/>
            <person name="Abate D."/>
            <person name="Pollastro S."/>
            <person name="Romanazzi G."/>
            <person name="Faretra F."/>
        </authorList>
    </citation>
    <scope>NUCLEOTIDE SEQUENCE [LARGE SCALE GENOMIC DNA]</scope>
    <source>
        <strain evidence="2 3">Mfrc123</strain>
    </source>
</reference>
<sequence length="572" mass="65714">MKTNDELDNVNETMIFADRESETFQLYILQSVGLCQSEIKYAMGALYQEAFKRLTLETIALIKRLIKGLELDGWWELYFWFGKSIVGSTRALRVMVGLVAQCIKKNRAEEERRERSEESSEEENDDENSIVSVRPQEKTRTIEQLFQHLDAARSERKAKRGRSRNFEIFAPADVVKAEEMLGVKMMNRGRGKSDEEERFKECEGKGEDKGEVEEDQEDEEVDMVVNGDIIEEAENTTQISGDASKRHSYDDLEPEVSRRARKDLDNFDDSFVDPDLILEDAEKTEDISGRNVSKGRRKAQLFHLYDVDVGNDDDDDQRVFLGGEGSEIMNGNDETENISTLMSFASVERGGLLDPIHNPMEDSQDNISFVLDTTPKRYPEEMKYQEKIMEQSERVDFIAQREREEIVTGQKGHEQRQIGLFKTSRVTNTPFLTSARPTATEYITPRPSTSAYTLIGNIIEIPDDSDTEDNKPSGQSSPDIRSILKIIESAERWTDEVLYTVLCSLDHSSSIRILDPLSISLSSSNRQQGIRKYMEYETIIAPIHHKGVAPYWTLVIMRPREHRFEFWDSLEE</sequence>
<evidence type="ECO:0000256" key="1">
    <source>
        <dbReference type="SAM" id="MobiDB-lite"/>
    </source>
</evidence>
<dbReference type="EMBL" id="VICG01000007">
    <property type="protein sequence ID" value="KAA8570600.1"/>
    <property type="molecule type" value="Genomic_DNA"/>
</dbReference>
<evidence type="ECO:0000313" key="2">
    <source>
        <dbReference type="EMBL" id="KAA8570600.1"/>
    </source>
</evidence>
<organism evidence="2 3">
    <name type="scientific">Monilinia fructicola</name>
    <name type="common">Brown rot fungus</name>
    <name type="synonym">Ciboria fructicola</name>
    <dbReference type="NCBI Taxonomy" id="38448"/>
    <lineage>
        <taxon>Eukaryota</taxon>
        <taxon>Fungi</taxon>
        <taxon>Dikarya</taxon>
        <taxon>Ascomycota</taxon>
        <taxon>Pezizomycotina</taxon>
        <taxon>Leotiomycetes</taxon>
        <taxon>Helotiales</taxon>
        <taxon>Sclerotiniaceae</taxon>
        <taxon>Monilinia</taxon>
    </lineage>
</organism>
<feature type="compositionally biased region" description="Basic and acidic residues" evidence="1">
    <location>
        <begin position="109"/>
        <end position="118"/>
    </location>
</feature>
<accession>A0A5M9JPM4</accession>
<comment type="caution">
    <text evidence="2">The sequence shown here is derived from an EMBL/GenBank/DDBJ whole genome shotgun (WGS) entry which is preliminary data.</text>
</comment>
<dbReference type="Proteomes" id="UP000322873">
    <property type="component" value="Unassembled WGS sequence"/>
</dbReference>
<feature type="compositionally biased region" description="Acidic residues" evidence="1">
    <location>
        <begin position="210"/>
        <end position="219"/>
    </location>
</feature>
<evidence type="ECO:0000313" key="3">
    <source>
        <dbReference type="Proteomes" id="UP000322873"/>
    </source>
</evidence>